<dbReference type="AlphaFoldDB" id="A0A3N4ITW4"/>
<feature type="compositionally biased region" description="Polar residues" evidence="1">
    <location>
        <begin position="36"/>
        <end position="57"/>
    </location>
</feature>
<evidence type="ECO:0000256" key="1">
    <source>
        <dbReference type="SAM" id="MobiDB-lite"/>
    </source>
</evidence>
<reference evidence="2 3" key="1">
    <citation type="journal article" date="2018" name="Nat. Ecol. Evol.">
        <title>Pezizomycetes genomes reveal the molecular basis of ectomycorrhizal truffle lifestyle.</title>
        <authorList>
            <person name="Murat C."/>
            <person name="Payen T."/>
            <person name="Noel B."/>
            <person name="Kuo A."/>
            <person name="Morin E."/>
            <person name="Chen J."/>
            <person name="Kohler A."/>
            <person name="Krizsan K."/>
            <person name="Balestrini R."/>
            <person name="Da Silva C."/>
            <person name="Montanini B."/>
            <person name="Hainaut M."/>
            <person name="Levati E."/>
            <person name="Barry K.W."/>
            <person name="Belfiori B."/>
            <person name="Cichocki N."/>
            <person name="Clum A."/>
            <person name="Dockter R.B."/>
            <person name="Fauchery L."/>
            <person name="Guy J."/>
            <person name="Iotti M."/>
            <person name="Le Tacon F."/>
            <person name="Lindquist E.A."/>
            <person name="Lipzen A."/>
            <person name="Malagnac F."/>
            <person name="Mello A."/>
            <person name="Molinier V."/>
            <person name="Miyauchi S."/>
            <person name="Poulain J."/>
            <person name="Riccioni C."/>
            <person name="Rubini A."/>
            <person name="Sitrit Y."/>
            <person name="Splivallo R."/>
            <person name="Traeger S."/>
            <person name="Wang M."/>
            <person name="Zifcakova L."/>
            <person name="Wipf D."/>
            <person name="Zambonelli A."/>
            <person name="Paolocci F."/>
            <person name="Nowrousian M."/>
            <person name="Ottonello S."/>
            <person name="Baldrian P."/>
            <person name="Spatafora J.W."/>
            <person name="Henrissat B."/>
            <person name="Nagy L.G."/>
            <person name="Aury J.M."/>
            <person name="Wincker P."/>
            <person name="Grigoriev I.V."/>
            <person name="Bonfante P."/>
            <person name="Martin F.M."/>
        </authorList>
    </citation>
    <scope>NUCLEOTIDE SEQUENCE [LARGE SCALE GENOMIC DNA]</scope>
    <source>
        <strain evidence="2 3">120613-1</strain>
    </source>
</reference>
<feature type="non-terminal residue" evidence="2">
    <location>
        <position position="1"/>
    </location>
</feature>
<proteinExistence type="predicted"/>
<feature type="region of interest" description="Disordered" evidence="1">
    <location>
        <begin position="28"/>
        <end position="57"/>
    </location>
</feature>
<keyword evidence="3" id="KW-1185">Reference proteome</keyword>
<evidence type="ECO:0000313" key="2">
    <source>
        <dbReference type="EMBL" id="RPA89389.1"/>
    </source>
</evidence>
<dbReference type="EMBL" id="ML120584">
    <property type="protein sequence ID" value="RPA89389.1"/>
    <property type="molecule type" value="Genomic_DNA"/>
</dbReference>
<gene>
    <name evidence="2" type="ORF">L873DRAFT_1822922</name>
</gene>
<protein>
    <submittedName>
        <fullName evidence="2">Uncharacterized protein</fullName>
    </submittedName>
</protein>
<dbReference type="Proteomes" id="UP000276215">
    <property type="component" value="Unassembled WGS sequence"/>
</dbReference>
<accession>A0A3N4ITW4</accession>
<sequence>LTYEIKRIIHPLLYPNYIFKHTVISQDTPVGEIPTPGTNSPLSTTPIHAQTNNPRNT</sequence>
<organism evidence="2 3">
    <name type="scientific">Choiromyces venosus 120613-1</name>
    <dbReference type="NCBI Taxonomy" id="1336337"/>
    <lineage>
        <taxon>Eukaryota</taxon>
        <taxon>Fungi</taxon>
        <taxon>Dikarya</taxon>
        <taxon>Ascomycota</taxon>
        <taxon>Pezizomycotina</taxon>
        <taxon>Pezizomycetes</taxon>
        <taxon>Pezizales</taxon>
        <taxon>Tuberaceae</taxon>
        <taxon>Choiromyces</taxon>
    </lineage>
</organism>
<name>A0A3N4ITW4_9PEZI</name>
<evidence type="ECO:0000313" key="3">
    <source>
        <dbReference type="Proteomes" id="UP000276215"/>
    </source>
</evidence>